<comment type="caution">
    <text evidence="7">The sequence shown here is derived from an EMBL/GenBank/DDBJ whole genome shotgun (WGS) entry which is preliminary data.</text>
</comment>
<gene>
    <name evidence="7" type="ORF">M5J20_03270</name>
</gene>
<protein>
    <submittedName>
        <fullName evidence="7">TRAM domain-containing protein</fullName>
    </submittedName>
</protein>
<feature type="binding site" evidence="4">
    <location>
        <position position="297"/>
    </location>
    <ligand>
        <name>S-adenosyl-L-methionine</name>
        <dbReference type="ChEBI" id="CHEBI:59789"/>
    </ligand>
</feature>
<feature type="active site" description="Nucleophile" evidence="4">
    <location>
        <position position="365"/>
    </location>
</feature>
<evidence type="ECO:0000313" key="8">
    <source>
        <dbReference type="Proteomes" id="UP001204000"/>
    </source>
</evidence>
<dbReference type="Pfam" id="PF05958">
    <property type="entry name" value="tRNA_U5-meth_tr"/>
    <property type="match status" value="1"/>
</dbReference>
<dbReference type="Gene3D" id="3.40.50.150">
    <property type="entry name" value="Vaccinia Virus protein VP39"/>
    <property type="match status" value="1"/>
</dbReference>
<name>A0ABT1G2D0_9CORY</name>
<feature type="domain" description="TRAM" evidence="6">
    <location>
        <begin position="4"/>
        <end position="63"/>
    </location>
</feature>
<dbReference type="EMBL" id="JAMFTQ010000002">
    <property type="protein sequence ID" value="MCP1387208.1"/>
    <property type="molecule type" value="Genomic_DNA"/>
</dbReference>
<dbReference type="SUPFAM" id="SSF50249">
    <property type="entry name" value="Nucleic acid-binding proteins"/>
    <property type="match status" value="1"/>
</dbReference>
<dbReference type="Gene3D" id="2.40.50.1070">
    <property type="match status" value="1"/>
</dbReference>
<dbReference type="Gene3D" id="2.40.50.140">
    <property type="entry name" value="Nucleic acid-binding proteins"/>
    <property type="match status" value="1"/>
</dbReference>
<feature type="binding site" evidence="4">
    <location>
        <position position="275"/>
    </location>
    <ligand>
        <name>S-adenosyl-L-methionine</name>
        <dbReference type="ChEBI" id="CHEBI:59789"/>
    </ligand>
</feature>
<keyword evidence="3 4" id="KW-0949">S-adenosyl-L-methionine</keyword>
<dbReference type="Proteomes" id="UP001204000">
    <property type="component" value="Unassembled WGS sequence"/>
</dbReference>
<evidence type="ECO:0000313" key="7">
    <source>
        <dbReference type="EMBL" id="MCP1387208.1"/>
    </source>
</evidence>
<evidence type="ECO:0000259" key="6">
    <source>
        <dbReference type="PROSITE" id="PS50926"/>
    </source>
</evidence>
<dbReference type="RefSeq" id="WP_253576273.1">
    <property type="nucleotide sequence ID" value="NZ_JAMFTQ010000002.1"/>
</dbReference>
<sequence>MAAETTDTTRLELRITRMAHGGEGIGTDPDGRVVFVAGALPGDTVAATITKAKKRWARADLLEVVEASPMRVPYACPAAAAGAGCCDFSHINPASQLDLKLDVLRGQLTALAGRSGALDGIDVDAIATQSLEPRSWWRTRVRLGVDAQGRAGVRRARSADVIASEACTQPVPGLTDGLIGEARFTPGSEVVAVMDSGTTRHVVETSRVQRGRRVEDIRTVLEGSGEVTERVHGAEFAFPATAFWQAHRAAPEAYADVIADWGAGEYSRDDAWDLYGGVGAFAPAIHAAAGARVHSVDYSPAATARTQPAFAEIPVEVHRGRVELSVDTLPAPGLVVLDPPRAGAGEAVVQAVAAAGPERVIHIGCDPATLSRDLAAWAASGYAARRILLIDAFPATHHFETIVELSPR</sequence>
<dbReference type="InterPro" id="IPR029063">
    <property type="entry name" value="SAM-dependent_MTases_sf"/>
</dbReference>
<evidence type="ECO:0000256" key="4">
    <source>
        <dbReference type="PROSITE-ProRule" id="PRU01024"/>
    </source>
</evidence>
<proteinExistence type="inferred from homology"/>
<evidence type="ECO:0000256" key="2">
    <source>
        <dbReference type="ARBA" id="ARBA00022679"/>
    </source>
</evidence>
<dbReference type="InterPro" id="IPR030390">
    <property type="entry name" value="MeTrfase_TrmA_AS"/>
</dbReference>
<feature type="active site" evidence="5">
    <location>
        <position position="365"/>
    </location>
</feature>
<keyword evidence="1 4" id="KW-0489">Methyltransferase</keyword>
<accession>A0ABT1G2D0</accession>
<comment type="similarity">
    <text evidence="4">Belongs to the class I-like SAM-binding methyltransferase superfamily. RNA M5U methyltransferase family.</text>
</comment>
<dbReference type="InterPro" id="IPR012340">
    <property type="entry name" value="NA-bd_OB-fold"/>
</dbReference>
<evidence type="ECO:0000256" key="3">
    <source>
        <dbReference type="ARBA" id="ARBA00022691"/>
    </source>
</evidence>
<feature type="binding site" evidence="4">
    <location>
        <position position="338"/>
    </location>
    <ligand>
        <name>S-adenosyl-L-methionine</name>
        <dbReference type="ChEBI" id="CHEBI:59789"/>
    </ligand>
</feature>
<dbReference type="Pfam" id="PF01938">
    <property type="entry name" value="TRAM"/>
    <property type="match status" value="1"/>
</dbReference>
<feature type="binding site" evidence="4">
    <location>
        <position position="245"/>
    </location>
    <ligand>
        <name>S-adenosyl-L-methionine</name>
        <dbReference type="ChEBI" id="CHEBI:59789"/>
    </ligand>
</feature>
<dbReference type="PROSITE" id="PS50926">
    <property type="entry name" value="TRAM"/>
    <property type="match status" value="1"/>
</dbReference>
<organism evidence="7 8">
    <name type="scientific">Corynebacterium stercoris</name>
    <dbReference type="NCBI Taxonomy" id="2943490"/>
    <lineage>
        <taxon>Bacteria</taxon>
        <taxon>Bacillati</taxon>
        <taxon>Actinomycetota</taxon>
        <taxon>Actinomycetes</taxon>
        <taxon>Mycobacteriales</taxon>
        <taxon>Corynebacteriaceae</taxon>
        <taxon>Corynebacterium</taxon>
    </lineage>
</organism>
<dbReference type="PROSITE" id="PS01230">
    <property type="entry name" value="TRMA_1"/>
    <property type="match status" value="1"/>
</dbReference>
<keyword evidence="8" id="KW-1185">Reference proteome</keyword>
<dbReference type="SUPFAM" id="SSF53335">
    <property type="entry name" value="S-adenosyl-L-methionine-dependent methyltransferases"/>
    <property type="match status" value="1"/>
</dbReference>
<dbReference type="InterPro" id="IPR010280">
    <property type="entry name" value="U5_MeTrfase_fam"/>
</dbReference>
<dbReference type="PANTHER" id="PTHR11061">
    <property type="entry name" value="RNA M5U METHYLTRANSFERASE"/>
    <property type="match status" value="1"/>
</dbReference>
<dbReference type="PANTHER" id="PTHR11061:SF30">
    <property type="entry name" value="TRNA (URACIL(54)-C(5))-METHYLTRANSFERASE"/>
    <property type="match status" value="1"/>
</dbReference>
<evidence type="ECO:0000256" key="5">
    <source>
        <dbReference type="PROSITE-ProRule" id="PRU10015"/>
    </source>
</evidence>
<dbReference type="InterPro" id="IPR002792">
    <property type="entry name" value="TRAM_dom"/>
</dbReference>
<keyword evidence="2 4" id="KW-0808">Transferase</keyword>
<dbReference type="PROSITE" id="PS51687">
    <property type="entry name" value="SAM_MT_RNA_M5U"/>
    <property type="match status" value="1"/>
</dbReference>
<evidence type="ECO:0000256" key="1">
    <source>
        <dbReference type="ARBA" id="ARBA00022603"/>
    </source>
</evidence>
<reference evidence="7" key="1">
    <citation type="submission" date="2022-05" db="EMBL/GenBank/DDBJ databases">
        <title>Corynebacterium sp. TA-R-1 sp. nov., isolated from human feces.</title>
        <authorList>
            <person name="Shamsuzzaman M."/>
            <person name="Dahal R.H."/>
        </authorList>
    </citation>
    <scope>NUCLEOTIDE SEQUENCE</scope>
    <source>
        <strain evidence="7">TA-R-1</strain>
    </source>
</reference>